<evidence type="ECO:0000313" key="3">
    <source>
        <dbReference type="Proteomes" id="UP001479436"/>
    </source>
</evidence>
<feature type="compositionally biased region" description="Basic and acidic residues" evidence="1">
    <location>
        <begin position="13"/>
        <end position="34"/>
    </location>
</feature>
<name>A0ABR2W006_9FUNG</name>
<gene>
    <name evidence="2" type="ORF">K7432_007488</name>
</gene>
<keyword evidence="3" id="KW-1185">Reference proteome</keyword>
<dbReference type="EMBL" id="JASJQH010007248">
    <property type="protein sequence ID" value="KAK9711896.1"/>
    <property type="molecule type" value="Genomic_DNA"/>
</dbReference>
<proteinExistence type="predicted"/>
<evidence type="ECO:0000313" key="2">
    <source>
        <dbReference type="EMBL" id="KAK9711896.1"/>
    </source>
</evidence>
<feature type="region of interest" description="Disordered" evidence="1">
    <location>
        <begin position="1"/>
        <end position="36"/>
    </location>
</feature>
<dbReference type="Proteomes" id="UP001479436">
    <property type="component" value="Unassembled WGS sequence"/>
</dbReference>
<comment type="caution">
    <text evidence="2">The sequence shown here is derived from an EMBL/GenBank/DDBJ whole genome shotgun (WGS) entry which is preliminary data.</text>
</comment>
<evidence type="ECO:0000256" key="1">
    <source>
        <dbReference type="SAM" id="MobiDB-lite"/>
    </source>
</evidence>
<accession>A0ABR2W006</accession>
<organism evidence="2 3">
    <name type="scientific">Basidiobolus ranarum</name>
    <dbReference type="NCBI Taxonomy" id="34480"/>
    <lineage>
        <taxon>Eukaryota</taxon>
        <taxon>Fungi</taxon>
        <taxon>Fungi incertae sedis</taxon>
        <taxon>Zoopagomycota</taxon>
        <taxon>Entomophthoromycotina</taxon>
        <taxon>Basidiobolomycetes</taxon>
        <taxon>Basidiobolales</taxon>
        <taxon>Basidiobolaceae</taxon>
        <taxon>Basidiobolus</taxon>
    </lineage>
</organism>
<sequence length="137" mass="15160">MPDKKSGSQTSSKRKEPTEPTKSDREESPKKSKIEALPQVEAFLDMAKPLKVVISNESEAAEDNEDIIVSLTAKPTKMSTGSYGWSTTGKAKVKCGNDEVLPVQISINIVVPGSKNIKQDEDEEYKIYLCHHLKLKL</sequence>
<protein>
    <submittedName>
        <fullName evidence="2">Uncharacterized protein</fullName>
    </submittedName>
</protein>
<reference evidence="2 3" key="1">
    <citation type="submission" date="2023-04" db="EMBL/GenBank/DDBJ databases">
        <title>Genome of Basidiobolus ranarum AG-B5.</title>
        <authorList>
            <person name="Stajich J.E."/>
            <person name="Carter-House D."/>
            <person name="Gryganskyi A."/>
        </authorList>
    </citation>
    <scope>NUCLEOTIDE SEQUENCE [LARGE SCALE GENOMIC DNA]</scope>
    <source>
        <strain evidence="2 3">AG-B5</strain>
    </source>
</reference>